<sequence length="2081" mass="224354">MALDEPGTELPVSEAQSGVWLAERSRPDLSSPYLWGEYTDITGALDTDVLVAAVRQAVRETEALHVRFIEAPDGRPVQRVTSPRSTSLPVRDLRQETDPHATALTWMREELSRPVDLAEGELFDGAVLRIADQRHLLFHRVHHIALDGFGMTLLSRRVAELYDSLLCGGPIPGNGWSPLRAALEEDRAYHASPRREADRRWWLGRMEGRPEFLSLAARPAPVPAGSLRRTSVLPEAEFAQLRSAAGEMGQRWSRLVVAAAAVFAHAMTGSRDVVLSLPVTGRVDEQSRRVPGMAANVLPLRLRVDPAATFADLAARADEEIALVQRHQRYRGERLRRDLGYPEDGRRFFGPVLNIQRFAYGLRFGSATATVHNVQAPPSEDLSLVAYDRGDGPLTIDADANPANHSPELLREASERFLRVLRQAAARPGRTRVARYAITSAAERDRLRTAGTGPRQRTTGPARTALAWFQAHVARAPGAFAVRSAATGERLTYRELDARADTLAALLTAAGVTAETPVGLLVGRSPDLVVAVLGVVKAGAAYLPLHREDGRARLTAIAADAGARFLITDATTRDDDIALWFRARGHRTFVLGDERPAPEPGAEGVASYHRPEVVPPEHGAGAVPRDHRPAAVHPEHGAAAVPPEHGAGAVPRDHRPAAVHPEHLVCVMFTSGSTGAPKGVAITHDNLVRLAADRWWTEGGAERVLLHSPHAFDALTLELWVPLLTGGEIVIAPPGRMDIGVLREVIAAHRVTGLWLTAGLFAAVAEEDPGCLAGVRQVWTGGDVVAPEAVRRVRATRPAPAVINGYGPTETTVFATRHPVDHLPAEATSVPVGTALDGTAVHLLDDALRPVPPGVTGEVHLSGARLARGYLGAPARTAERFVACPFGPPGARMYRTGDLARWNPDGTLEFVGRADSQVKLRGYRVEPGEIDDALCRHPAVTRAATVLREDWPGERRLVSYVVTGQGEAVRSGTVRSGTTRSGTVRSGTVRSGTAQPHTVSPGVDVDVDALKRHAADHLPAFMVPSAIVPVARLPLTRNGKLDRAALPAPPTPRPDRAAPDGPRTPAEETLAALFREVLGEPDIPPDKGFFALGGDSILAIHLVSRARRAGLPLTSQDVFRHPTVAELAAAMTDRPLPPTAPSEGGADPAVEPTPVMHWLRERGGPITGFAQSMALRTPAGLDVPRLLTLLEALLDRHDMLRLRLVARDASWELRTEPRGRIALVRHDAAGWDRQALEAAVREHAARAGERLDPVAGRVVHAEWFDAGADRPGTLVLTVHHLAVDGVSWRIMLDDLRHGWRALATGRTPALQAVGTAFGRWSRALAAHARGASVLAELPYWTQVANAVSHLRAEPRPDPARDTEATRRHHTRTLPAALTAALAERATAAFGASLNELLLTAFVRAVADWRGAGETAVGLDLEGHGREEFAAGLELSRTVGWFTTIHPLLLDAGDRDTPWDAAVARVRAALRDVPAHGLGYGLLRHLNPETATRLAAPAPPPIAYNYLGRFEADGERDWSPDGSVLASSASPELPLAHAVELDSVIVDHPEGPRLTAMWSWAGRLLDDARMADLAGRWFDHLAALAGAADERPAAPAPAGRTAVGEPIAVGERPVASAADRAGEALPLAPLAQGLLFHSLYDREERDEYDRDEGDEYDRDEGEESGADGGADPYLVQFVFELTGELDATALREALRALLRRHPNLAAGFRSDAVGRPVQVVPDRIDVPWREERVASPAEEAAYLDRDRRLRFDLADPPALRATLLRAAERRHVFVLTAHHILLDGWSWPIAVRELFTLYAGGTLPAATPYRAYLDWLATRDTEAEEAAWRGVLSGLDGPTLVGGERGRGSAAHGRAEAELDAAVTDELRRAARAHGLTVNTLVRLGWAMLLGAHAGRDDVVFGATVSGRPPELPGVENIVGLLINTIPVRVRLDPSRTVEETLRALRDQQLAVVEHQHADLTRLQRLAGPGALFDSLVVFENYPLDADVLRDVAPGIEITGLRVLDGTHYPLSLIVLPGDGTRLGLRLDHHIGVLDADAARRLLDRLGALLRRIAAAPGARLADIGLLLPDERPYPAPATGRA</sequence>
<dbReference type="EMBL" id="JAHLEM010000326">
    <property type="protein sequence ID" value="MBU3867624.1"/>
    <property type="molecule type" value="Genomic_DNA"/>
</dbReference>
<feature type="region of interest" description="Disordered" evidence="5">
    <location>
        <begin position="1644"/>
        <end position="1668"/>
    </location>
</feature>
<dbReference type="InterPro" id="IPR001242">
    <property type="entry name" value="Condensation_dom"/>
</dbReference>
<dbReference type="InterPro" id="IPR020845">
    <property type="entry name" value="AMP-binding_CS"/>
</dbReference>
<keyword evidence="2" id="KW-0596">Phosphopantetheine</keyword>
<feature type="domain" description="Carrier" evidence="6">
    <location>
        <begin position="1061"/>
        <end position="1135"/>
    </location>
</feature>
<feature type="non-terminal residue" evidence="7">
    <location>
        <position position="2081"/>
    </location>
</feature>
<dbReference type="Pfam" id="PF00668">
    <property type="entry name" value="Condensation"/>
    <property type="match status" value="3"/>
</dbReference>
<dbReference type="Pfam" id="PF00550">
    <property type="entry name" value="PP-binding"/>
    <property type="match status" value="1"/>
</dbReference>
<name>A0ABS6CKZ6_9ACTN</name>
<dbReference type="CDD" id="cd19543">
    <property type="entry name" value="DCL_NRPS"/>
    <property type="match status" value="1"/>
</dbReference>
<comment type="cofactor">
    <cofactor evidence="1">
        <name>pantetheine 4'-phosphate</name>
        <dbReference type="ChEBI" id="CHEBI:47942"/>
    </cofactor>
</comment>
<organism evidence="7 8">
    <name type="scientific">Streptomyces niphimycinicus</name>
    <dbReference type="NCBI Taxonomy" id="2842201"/>
    <lineage>
        <taxon>Bacteria</taxon>
        <taxon>Bacillati</taxon>
        <taxon>Actinomycetota</taxon>
        <taxon>Actinomycetes</taxon>
        <taxon>Kitasatosporales</taxon>
        <taxon>Streptomycetaceae</taxon>
        <taxon>Streptomyces</taxon>
    </lineage>
</organism>
<dbReference type="RefSeq" id="WP_216344561.1">
    <property type="nucleotide sequence ID" value="NZ_JAHLEM010000326.1"/>
</dbReference>
<feature type="compositionally biased region" description="Low complexity" evidence="5">
    <location>
        <begin position="972"/>
        <end position="993"/>
    </location>
</feature>
<feature type="region of interest" description="Disordered" evidence="5">
    <location>
        <begin position="1041"/>
        <end position="1064"/>
    </location>
</feature>
<dbReference type="InterPro" id="IPR020806">
    <property type="entry name" value="PKS_PP-bd"/>
</dbReference>
<dbReference type="SMART" id="SM00823">
    <property type="entry name" value="PKS_PP"/>
    <property type="match status" value="1"/>
</dbReference>
<dbReference type="Pfam" id="PF00501">
    <property type="entry name" value="AMP-binding"/>
    <property type="match status" value="1"/>
</dbReference>
<dbReference type="InterPro" id="IPR010060">
    <property type="entry name" value="NRPS_synth"/>
</dbReference>
<evidence type="ECO:0000259" key="6">
    <source>
        <dbReference type="PROSITE" id="PS50075"/>
    </source>
</evidence>
<keyword evidence="4" id="KW-0045">Antibiotic biosynthesis</keyword>
<evidence type="ECO:0000256" key="3">
    <source>
        <dbReference type="ARBA" id="ARBA00022553"/>
    </source>
</evidence>
<evidence type="ECO:0000256" key="2">
    <source>
        <dbReference type="ARBA" id="ARBA00022450"/>
    </source>
</evidence>
<dbReference type="PROSITE" id="PS50075">
    <property type="entry name" value="CARRIER"/>
    <property type="match status" value="1"/>
</dbReference>
<comment type="caution">
    <text evidence="7">The sequence shown here is derived from an EMBL/GenBank/DDBJ whole genome shotgun (WGS) entry which is preliminary data.</text>
</comment>
<evidence type="ECO:0000256" key="1">
    <source>
        <dbReference type="ARBA" id="ARBA00001957"/>
    </source>
</evidence>
<dbReference type="InterPro" id="IPR000873">
    <property type="entry name" value="AMP-dep_synth/lig_dom"/>
</dbReference>
<keyword evidence="8" id="KW-1185">Reference proteome</keyword>
<dbReference type="InterPro" id="IPR006162">
    <property type="entry name" value="Ppantetheine_attach_site"/>
</dbReference>
<reference evidence="7 8" key="1">
    <citation type="submission" date="2021-06" db="EMBL/GenBank/DDBJ databases">
        <authorList>
            <person name="Pan X."/>
        </authorList>
    </citation>
    <scope>NUCLEOTIDE SEQUENCE [LARGE SCALE GENOMIC DNA]</scope>
    <source>
        <strain evidence="7 8">4503</strain>
    </source>
</reference>
<dbReference type="PROSITE" id="PS00012">
    <property type="entry name" value="PHOSPHOPANTETHEINE"/>
    <property type="match status" value="1"/>
</dbReference>
<dbReference type="PROSITE" id="PS00455">
    <property type="entry name" value="AMP_BINDING"/>
    <property type="match status" value="1"/>
</dbReference>
<dbReference type="CDD" id="cd12117">
    <property type="entry name" value="A_NRPS_Srf_like"/>
    <property type="match status" value="1"/>
</dbReference>
<dbReference type="NCBIfam" id="TIGR01720">
    <property type="entry name" value="NRPS-para261"/>
    <property type="match status" value="1"/>
</dbReference>
<gene>
    <name evidence="7" type="ORF">KN815_27280</name>
</gene>
<accession>A0ABS6CKZ6</accession>
<proteinExistence type="predicted"/>
<evidence type="ECO:0000256" key="4">
    <source>
        <dbReference type="ARBA" id="ARBA00023194"/>
    </source>
</evidence>
<feature type="region of interest" description="Disordered" evidence="5">
    <location>
        <begin position="972"/>
        <end position="1000"/>
    </location>
</feature>
<dbReference type="PANTHER" id="PTHR45527">
    <property type="entry name" value="NONRIBOSOMAL PEPTIDE SYNTHETASE"/>
    <property type="match status" value="1"/>
</dbReference>
<keyword evidence="3" id="KW-0597">Phosphoprotein</keyword>
<evidence type="ECO:0000313" key="7">
    <source>
        <dbReference type="EMBL" id="MBU3867624.1"/>
    </source>
</evidence>
<dbReference type="InterPro" id="IPR009081">
    <property type="entry name" value="PP-bd_ACP"/>
</dbReference>
<evidence type="ECO:0000313" key="8">
    <source>
        <dbReference type="Proteomes" id="UP000720508"/>
    </source>
</evidence>
<feature type="compositionally biased region" description="Acidic residues" evidence="5">
    <location>
        <begin position="1648"/>
        <end position="1664"/>
    </location>
</feature>
<evidence type="ECO:0000256" key="5">
    <source>
        <dbReference type="SAM" id="MobiDB-lite"/>
    </source>
</evidence>
<dbReference type="PANTHER" id="PTHR45527:SF1">
    <property type="entry name" value="FATTY ACID SYNTHASE"/>
    <property type="match status" value="1"/>
</dbReference>
<dbReference type="Proteomes" id="UP000720508">
    <property type="component" value="Unassembled WGS sequence"/>
</dbReference>
<protein>
    <submittedName>
        <fullName evidence="7">AMP-binding protein</fullName>
    </submittedName>
</protein>